<feature type="region of interest" description="Disordered" evidence="1">
    <location>
        <begin position="55"/>
        <end position="83"/>
    </location>
</feature>
<feature type="compositionally biased region" description="Basic residues" evidence="1">
    <location>
        <begin position="73"/>
        <end position="83"/>
    </location>
</feature>
<protein>
    <submittedName>
        <fullName evidence="2">Uncharacterized protein</fullName>
    </submittedName>
</protein>
<comment type="caution">
    <text evidence="2">The sequence shown here is derived from an EMBL/GenBank/DDBJ whole genome shotgun (WGS) entry which is preliminary data.</text>
</comment>
<sequence>MRQSLQRRWEIDAEMYELDMDDPDSVARYLGFENEADQKAYNVFQEKEFWATLPNGKKRNKPEYGGDSQAAWKKYKKEHHLKF</sequence>
<accession>A0A6A0B408</accession>
<dbReference type="AlphaFoldDB" id="A0A6A0B408"/>
<evidence type="ECO:0000313" key="2">
    <source>
        <dbReference type="EMBL" id="GFH39776.1"/>
    </source>
</evidence>
<dbReference type="Proteomes" id="UP000475928">
    <property type="component" value="Unassembled WGS sequence"/>
</dbReference>
<reference evidence="2 3" key="1">
    <citation type="submission" date="2020-02" db="EMBL/GenBank/DDBJ databases">
        <title>Draft genome sequence of Lactococcus sp. Hs20B0-1.</title>
        <authorList>
            <person name="Noda S."/>
            <person name="Yuki M."/>
            <person name="Ohkuma M."/>
        </authorList>
    </citation>
    <scope>NUCLEOTIDE SEQUENCE [LARGE SCALE GENOMIC DNA]</scope>
    <source>
        <strain evidence="2 3">Hs20B0-1</strain>
    </source>
</reference>
<gene>
    <name evidence="2" type="ORF">Hs20B_01740</name>
</gene>
<organism evidence="2 3">
    <name type="scientific">Pseudolactococcus insecticola</name>
    <dbReference type="NCBI Taxonomy" id="2709158"/>
    <lineage>
        <taxon>Bacteria</taxon>
        <taxon>Bacillati</taxon>
        <taxon>Bacillota</taxon>
        <taxon>Bacilli</taxon>
        <taxon>Lactobacillales</taxon>
        <taxon>Streptococcaceae</taxon>
        <taxon>Pseudolactococcus</taxon>
    </lineage>
</organism>
<evidence type="ECO:0000313" key="3">
    <source>
        <dbReference type="Proteomes" id="UP000475928"/>
    </source>
</evidence>
<dbReference type="RefSeq" id="WP_172354682.1">
    <property type="nucleotide sequence ID" value="NZ_BLLH01000001.1"/>
</dbReference>
<evidence type="ECO:0000256" key="1">
    <source>
        <dbReference type="SAM" id="MobiDB-lite"/>
    </source>
</evidence>
<dbReference type="EMBL" id="BLLH01000001">
    <property type="protein sequence ID" value="GFH39776.1"/>
    <property type="molecule type" value="Genomic_DNA"/>
</dbReference>
<keyword evidence="3" id="KW-1185">Reference proteome</keyword>
<proteinExistence type="predicted"/>
<name>A0A6A0B408_9LACT</name>